<evidence type="ECO:0000313" key="2">
    <source>
        <dbReference type="EMBL" id="GMN62586.1"/>
    </source>
</evidence>
<dbReference type="EMBL" id="BTGU01000131">
    <property type="protein sequence ID" value="GMN62586.1"/>
    <property type="molecule type" value="Genomic_DNA"/>
</dbReference>
<reference evidence="2" key="1">
    <citation type="submission" date="2023-07" db="EMBL/GenBank/DDBJ databases">
        <title>draft genome sequence of fig (Ficus carica).</title>
        <authorList>
            <person name="Takahashi T."/>
            <person name="Nishimura K."/>
        </authorList>
    </citation>
    <scope>NUCLEOTIDE SEQUENCE</scope>
</reference>
<sequence length="190" mass="21376">MLDSHDHLLQYKHVVQTQSTNIPTGMLDDMGFIDLEEEDERVEHELASTCDEVKESRGESSCSSRHEWTRTPCHHEAQGDRGLRYESRHPLSPPKYVLNIIPSERIDESPSPPLIRKMIVVICGGSVLCGDTFSSIKAHRRKAKQPVAMILPIDRAVHSITFHSSEVTSLSRLYDDAMVLALNISNCEVS</sequence>
<proteinExistence type="predicted"/>
<comment type="caution">
    <text evidence="2">The sequence shown here is derived from an EMBL/GenBank/DDBJ whole genome shotgun (WGS) entry which is preliminary data.</text>
</comment>
<protein>
    <submittedName>
        <fullName evidence="2">Uncharacterized protein</fullName>
    </submittedName>
</protein>
<feature type="region of interest" description="Disordered" evidence="1">
    <location>
        <begin position="55"/>
        <end position="88"/>
    </location>
</feature>
<evidence type="ECO:0000256" key="1">
    <source>
        <dbReference type="SAM" id="MobiDB-lite"/>
    </source>
</evidence>
<dbReference type="AlphaFoldDB" id="A0AA88J6M3"/>
<keyword evidence="3" id="KW-1185">Reference proteome</keyword>
<organism evidence="2 3">
    <name type="scientific">Ficus carica</name>
    <name type="common">Common fig</name>
    <dbReference type="NCBI Taxonomy" id="3494"/>
    <lineage>
        <taxon>Eukaryota</taxon>
        <taxon>Viridiplantae</taxon>
        <taxon>Streptophyta</taxon>
        <taxon>Embryophyta</taxon>
        <taxon>Tracheophyta</taxon>
        <taxon>Spermatophyta</taxon>
        <taxon>Magnoliopsida</taxon>
        <taxon>eudicotyledons</taxon>
        <taxon>Gunneridae</taxon>
        <taxon>Pentapetalae</taxon>
        <taxon>rosids</taxon>
        <taxon>fabids</taxon>
        <taxon>Rosales</taxon>
        <taxon>Moraceae</taxon>
        <taxon>Ficeae</taxon>
        <taxon>Ficus</taxon>
    </lineage>
</organism>
<evidence type="ECO:0000313" key="3">
    <source>
        <dbReference type="Proteomes" id="UP001187192"/>
    </source>
</evidence>
<gene>
    <name evidence="2" type="ORF">TIFTF001_031678</name>
</gene>
<accession>A0AA88J6M3</accession>
<name>A0AA88J6M3_FICCA</name>
<dbReference type="Proteomes" id="UP001187192">
    <property type="component" value="Unassembled WGS sequence"/>
</dbReference>